<dbReference type="AlphaFoldDB" id="A0A9P6IBL1"/>
<evidence type="ECO:0008006" key="4">
    <source>
        <dbReference type="Google" id="ProtNLM"/>
    </source>
</evidence>
<organism evidence="2 3">
    <name type="scientific">Colletotrichum karsti</name>
    <dbReference type="NCBI Taxonomy" id="1095194"/>
    <lineage>
        <taxon>Eukaryota</taxon>
        <taxon>Fungi</taxon>
        <taxon>Dikarya</taxon>
        <taxon>Ascomycota</taxon>
        <taxon>Pezizomycotina</taxon>
        <taxon>Sordariomycetes</taxon>
        <taxon>Hypocreomycetidae</taxon>
        <taxon>Glomerellales</taxon>
        <taxon>Glomerellaceae</taxon>
        <taxon>Colletotrichum</taxon>
        <taxon>Colletotrichum boninense species complex</taxon>
    </lineage>
</organism>
<feature type="compositionally biased region" description="Basic and acidic residues" evidence="1">
    <location>
        <begin position="179"/>
        <end position="194"/>
    </location>
</feature>
<feature type="region of interest" description="Disordered" evidence="1">
    <location>
        <begin position="152"/>
        <end position="220"/>
    </location>
</feature>
<dbReference type="PANTHER" id="PTHR38166:SF1">
    <property type="entry name" value="C2H2-TYPE DOMAIN-CONTAINING PROTEIN"/>
    <property type="match status" value="1"/>
</dbReference>
<reference evidence="2" key="2">
    <citation type="submission" date="2020-11" db="EMBL/GenBank/DDBJ databases">
        <title>Whole genome sequencing of Colletotrichum sp.</title>
        <authorList>
            <person name="Li H."/>
        </authorList>
    </citation>
    <scope>NUCLEOTIDE SEQUENCE</scope>
    <source>
        <strain evidence="2">CkLH20</strain>
    </source>
</reference>
<feature type="compositionally biased region" description="Basic and acidic residues" evidence="1">
    <location>
        <begin position="301"/>
        <end position="327"/>
    </location>
</feature>
<dbReference type="PANTHER" id="PTHR38166">
    <property type="entry name" value="C2H2-TYPE DOMAIN-CONTAINING PROTEIN-RELATED"/>
    <property type="match status" value="1"/>
</dbReference>
<proteinExistence type="predicted"/>
<protein>
    <recommendedName>
        <fullName evidence="4">C2H2-type domain-containing protein</fullName>
    </recommendedName>
</protein>
<dbReference type="Proteomes" id="UP000781932">
    <property type="component" value="Unassembled WGS sequence"/>
</dbReference>
<accession>A0A9P6IBL1</accession>
<reference evidence="2" key="1">
    <citation type="submission" date="2020-03" db="EMBL/GenBank/DDBJ databases">
        <authorList>
            <person name="He L."/>
        </authorList>
    </citation>
    <scope>NUCLEOTIDE SEQUENCE</scope>
    <source>
        <strain evidence="2">CkLH20</strain>
    </source>
</reference>
<dbReference type="EMBL" id="JAATWM020000007">
    <property type="protein sequence ID" value="KAF9879620.1"/>
    <property type="molecule type" value="Genomic_DNA"/>
</dbReference>
<feature type="compositionally biased region" description="Basic and acidic residues" evidence="1">
    <location>
        <begin position="576"/>
        <end position="597"/>
    </location>
</feature>
<comment type="caution">
    <text evidence="2">The sequence shown here is derived from an EMBL/GenBank/DDBJ whole genome shotgun (WGS) entry which is preliminary data.</text>
</comment>
<feature type="compositionally biased region" description="Low complexity" evidence="1">
    <location>
        <begin position="269"/>
        <end position="278"/>
    </location>
</feature>
<feature type="region of interest" description="Disordered" evidence="1">
    <location>
        <begin position="572"/>
        <end position="615"/>
    </location>
</feature>
<name>A0A9P6IBL1_9PEZI</name>
<sequence>MNIDSIRINPVLVFALPRQPSLTIQPSNMSAVKSEPADSATIQEYSIIGEQDDASDRLASWIAELSLDEAHITFVFDGYDEASDDENVDSKDTKSPGPFEIPHSLLRDMRNLNCSASNSDSSDTDDEEAEHVEFIRKLRELRRVRRCTASSIGKRTVSERSESDNEELAPLSHDAVASRAERLRRREANRERLLHLANQTSSTEPIVEERDSDGPSQSENWSATLLEMPFFEACSSDEDGELQDLPSKNCRDVQLGMSYNTVRALRRPFPSRSSFGRGEPADDLKTPATPGEVNRNSQMGEHGETHRFMESRAPGGHDSDTKARSGEHSNGPRAVNVRFDADLDISEIEDNKRPSVPGRNQKRKRLDEPQPHPEPALLPLLACPYLKHDAEKYGQLRGCRGAAFKDIHRLKEHLYRTHRQKENCPRCRTIFDDEEERNRHLKSKTVCEVVEGISLEGYDKAQGEKLKSKKRVKGVNSREDKWKHIYGILFPNCKDTPDPFYKPIFDDESRKSGLIRLDLEDTEHILPQDVPLQLEEDTYALAEKAIGMELSLAKRRKLMDVFKGFAVKMSQLSQKEGPEARADKETTHDSSEERIIDEPEGSGLTPGSSELSQSLHTPDAAEPLAMFALSSMPEAVPSDVAPKDTLNVAPPPTEPRISPLELENFSMGEEFEFGDWSRWPLDNRISYDWINGGNYGFMFSFEGHTDSLQVQNFGNCGGQPDIVTTEAFLAANEYPLAGTNQAWAAADERWLGM</sequence>
<dbReference type="RefSeq" id="XP_038749081.1">
    <property type="nucleotide sequence ID" value="XM_038885882.1"/>
</dbReference>
<feature type="compositionally biased region" description="Polar residues" evidence="1">
    <location>
        <begin position="605"/>
        <end position="615"/>
    </location>
</feature>
<evidence type="ECO:0000256" key="1">
    <source>
        <dbReference type="SAM" id="MobiDB-lite"/>
    </source>
</evidence>
<dbReference type="GeneID" id="62158956"/>
<evidence type="ECO:0000313" key="2">
    <source>
        <dbReference type="EMBL" id="KAF9879620.1"/>
    </source>
</evidence>
<keyword evidence="3" id="KW-1185">Reference proteome</keyword>
<gene>
    <name evidence="2" type="ORF">CkaCkLH20_03163</name>
</gene>
<feature type="region of interest" description="Disordered" evidence="1">
    <location>
        <begin position="269"/>
        <end position="376"/>
    </location>
</feature>
<dbReference type="OrthoDB" id="4161727at2759"/>
<evidence type="ECO:0000313" key="3">
    <source>
        <dbReference type="Proteomes" id="UP000781932"/>
    </source>
</evidence>